<evidence type="ECO:0000256" key="1">
    <source>
        <dbReference type="ARBA" id="ARBA00022468"/>
    </source>
</evidence>
<feature type="region of interest" description="Disordered" evidence="2">
    <location>
        <begin position="43"/>
        <end position="79"/>
    </location>
</feature>
<dbReference type="Gene3D" id="1.10.555.10">
    <property type="entry name" value="Rho GTPase activation protein"/>
    <property type="match status" value="2"/>
</dbReference>
<dbReference type="KEGG" id="hai:109372122"/>
<evidence type="ECO:0000313" key="5">
    <source>
        <dbReference type="RefSeq" id="XP_019480602.1"/>
    </source>
</evidence>
<dbReference type="InterPro" id="IPR000198">
    <property type="entry name" value="RhoGAP_dom"/>
</dbReference>
<organism evidence="4 5">
    <name type="scientific">Hipposideros armiger</name>
    <name type="common">Great Himalayan leaf-nosed bat</name>
    <dbReference type="NCBI Taxonomy" id="186990"/>
    <lineage>
        <taxon>Eukaryota</taxon>
        <taxon>Metazoa</taxon>
        <taxon>Chordata</taxon>
        <taxon>Craniata</taxon>
        <taxon>Vertebrata</taxon>
        <taxon>Euteleostomi</taxon>
        <taxon>Mammalia</taxon>
        <taxon>Eutheria</taxon>
        <taxon>Laurasiatheria</taxon>
        <taxon>Chiroptera</taxon>
        <taxon>Yinpterochiroptera</taxon>
        <taxon>Rhinolophoidea</taxon>
        <taxon>Hipposideridae</taxon>
        <taxon>Hipposideros</taxon>
    </lineage>
</organism>
<dbReference type="AlphaFoldDB" id="A0A8B7PY22"/>
<dbReference type="PANTHER" id="PTHR14963:SF4">
    <property type="entry name" value="RHO GTPASE-ACTIVATING PROTEIN 40"/>
    <property type="match status" value="1"/>
</dbReference>
<evidence type="ECO:0000259" key="3">
    <source>
        <dbReference type="PROSITE" id="PS50238"/>
    </source>
</evidence>
<dbReference type="OrthoDB" id="27680at2759"/>
<dbReference type="InterPro" id="IPR057323">
    <property type="entry name" value="RHG40/28/18_ubiquitin"/>
</dbReference>
<dbReference type="GO" id="GO:0030833">
    <property type="term" value="P:regulation of actin filament polymerization"/>
    <property type="evidence" value="ECO:0007669"/>
    <property type="project" value="TreeGrafter"/>
</dbReference>
<dbReference type="SMART" id="SM00324">
    <property type="entry name" value="RhoGAP"/>
    <property type="match status" value="1"/>
</dbReference>
<evidence type="ECO:0000313" key="4">
    <source>
        <dbReference type="Proteomes" id="UP000694851"/>
    </source>
</evidence>
<keyword evidence="4" id="KW-1185">Reference proteome</keyword>
<dbReference type="Pfam" id="PF00620">
    <property type="entry name" value="RhoGAP"/>
    <property type="match status" value="2"/>
</dbReference>
<dbReference type="RefSeq" id="XP_019480602.1">
    <property type="nucleotide sequence ID" value="XM_019625057.1"/>
</dbReference>
<reference evidence="5" key="1">
    <citation type="submission" date="2025-08" db="UniProtKB">
        <authorList>
            <consortium name="RefSeq"/>
        </authorList>
    </citation>
    <scope>IDENTIFICATION</scope>
    <source>
        <tissue evidence="5">Muscle</tissue>
    </source>
</reference>
<proteinExistence type="predicted"/>
<dbReference type="GeneID" id="109372122"/>
<dbReference type="PROSITE" id="PS50238">
    <property type="entry name" value="RHOGAP"/>
    <property type="match status" value="2"/>
</dbReference>
<dbReference type="GO" id="GO:0007165">
    <property type="term" value="P:signal transduction"/>
    <property type="evidence" value="ECO:0007669"/>
    <property type="project" value="InterPro"/>
</dbReference>
<feature type="domain" description="Rho-GAP" evidence="3">
    <location>
        <begin position="394"/>
        <end position="655"/>
    </location>
</feature>
<name>A0A8B7PY22_HIPAR</name>
<dbReference type="Pfam" id="PF25442">
    <property type="entry name" value="Ubiquitin_RHG40_C"/>
    <property type="match status" value="1"/>
</dbReference>
<dbReference type="Proteomes" id="UP000694851">
    <property type="component" value="Unplaced"/>
</dbReference>
<sequence length="655" mass="72780">MAEPALLLTAQMERLAPVSLASPCPRIPRARIARRPGCYARHWTDLGSRSTGPSSGPVGPLPQKNPLQARPAECSHSRLSSAESLSMDGFWMEVERIQQRDELKAEDGSGSEGRLPEEGEIESQWLQDTGLSGLLGGLGLDSHHQGLLSTLTQTQVAAVRRRLEIYTRSVRRRHKAPVRDVRDIFGGFNSGEMPSENGDSGMKWTQLNSGTPTSPPAAAKPEGPQAQAGREEVFHMDSAYSEQAVLLLQRGGPPLRGTCAWSKGSLPVNSFSEFYTYHIFSLETLTPDLPHLKQRLQALHLLILVLPEPNRNALKALLEFLRKVVAREQSNKMTLWNVSTVMAPNLFLHRGQPPKLPKGKQKQLAEGAAEVVQMMVLYQDLLWTLSIETRLFGVPLEALLEADRKALPSTQVPLVLQALLSCLEKRGLDTEGILRVPGSQARVKGLEQKLERDFYAGLFSWDEVRHNDASDLLKRFIRELPTPLLTAEYLPAFAVVPNFIFSGQVASFLVAQVRKLNDSSSRRPQLCDGGLKTWLRRIHADRDKSGDRPEATRKVARIQVAWPVKDPLEVPLTPSTKVAHVLRKCTECLSPGLQGQEGSEDKDSFFPCRSMKSTNIILYEVGGNISEHRLDPDTYLLDLYRANPLGEWVIKQSPT</sequence>
<gene>
    <name evidence="5" type="primary">ARHGAP40</name>
</gene>
<accession>A0A8B7PY22</accession>
<evidence type="ECO:0000256" key="2">
    <source>
        <dbReference type="SAM" id="MobiDB-lite"/>
    </source>
</evidence>
<feature type="region of interest" description="Disordered" evidence="2">
    <location>
        <begin position="189"/>
        <end position="228"/>
    </location>
</feature>
<dbReference type="GO" id="GO:0051056">
    <property type="term" value="P:regulation of small GTPase mediated signal transduction"/>
    <property type="evidence" value="ECO:0007669"/>
    <property type="project" value="TreeGrafter"/>
</dbReference>
<protein>
    <submittedName>
        <fullName evidence="5">Rho GTPase-activating protein 40</fullName>
    </submittedName>
</protein>
<keyword evidence="1" id="KW-0343">GTPase activation</keyword>
<dbReference type="PANTHER" id="PTHR14963">
    <property type="entry name" value="RHO GTPASE ACTIVATING PROTEIN 18,19-RELATED"/>
    <property type="match status" value="1"/>
</dbReference>
<dbReference type="SUPFAM" id="SSF48350">
    <property type="entry name" value="GTPase activation domain, GAP"/>
    <property type="match status" value="2"/>
</dbReference>
<feature type="domain" description="Rho-GAP" evidence="3">
    <location>
        <begin position="138"/>
        <end position="383"/>
    </location>
</feature>
<dbReference type="GO" id="GO:0005096">
    <property type="term" value="F:GTPase activator activity"/>
    <property type="evidence" value="ECO:0007669"/>
    <property type="project" value="UniProtKB-KW"/>
</dbReference>
<dbReference type="GO" id="GO:0005737">
    <property type="term" value="C:cytoplasm"/>
    <property type="evidence" value="ECO:0007669"/>
    <property type="project" value="TreeGrafter"/>
</dbReference>
<dbReference type="InterPro" id="IPR008936">
    <property type="entry name" value="Rho_GTPase_activation_prot"/>
</dbReference>
<feature type="compositionally biased region" description="Polar residues" evidence="2">
    <location>
        <begin position="203"/>
        <end position="212"/>
    </location>
</feature>
<dbReference type="CTD" id="343578"/>